<reference evidence="2 3" key="1">
    <citation type="journal article" date="2018" name="BMC Genomics">
        <title>The genome of Naegleria lovaniensis, the basis for a comparative approach to unravel pathogenicity factors of the human pathogenic amoeba N. fowleri.</title>
        <authorList>
            <person name="Liechti N."/>
            <person name="Schurch N."/>
            <person name="Bruggmann R."/>
            <person name="Wittwer M."/>
        </authorList>
    </citation>
    <scope>NUCLEOTIDE SEQUENCE [LARGE SCALE GENOMIC DNA]</scope>
    <source>
        <strain evidence="2 3">ATCC 30569</strain>
    </source>
</reference>
<dbReference type="RefSeq" id="XP_044551849.1">
    <property type="nucleotide sequence ID" value="XM_044690503.1"/>
</dbReference>
<dbReference type="GeneID" id="68093907"/>
<sequence length="1088" mass="123667">MSNKQQKKSKGPLLLLNPLDYPLSQTAPFYTSLSPLLAATTTTIEGGIAESSSAASSDRNKVYFLPFCFTNSLQCLSTIKTLSYLFDFVILELEQQFPLLSPEDEEELFTKLLGTENLSSPTSADETLSHQQEMSETDSHQIQYDHEIVKKFVAELNETLKRKQTKTSGVDEKAYEKLWNQLTNPSLATVYLTVLLGKLLILEEKALKLKQDLTENSENDQYVDDKEISLQEVIESLQLGSQKYDAHNPLLAKRKEVKNRHLVVQVDERISEFVNTYYDLSKPGESTTSTSGSASVTSDVLTNDDLELSDVISSLQDNKCFSFNTSFFSDGDYFSKAQLHERSAIMLSLIFVSSFYKFDFQNASLMSVLQLWKNLRFQCHNDSIGEEICEALCPPVDTLYKYMHVCVDYDVVKESDIALRPSLSLHDPLTSIGAIIYERLKTVVSHLPKYTENVLNDLMTLVISTCSNKSLISESYDPIALKNVFNFMKIFLPQLVISRKSKKLPELMSLLQRFFLEPLPIGGLCHNVLSMCLKEQNNPGILMRERFENSVQRVVVKGKSIMKRRKVNILFNGFSHSADHLMERVDMSNNFAEDDIIQCRANLVLNIFDESANSEVKKMSKELEKLSANAISEYYDEVCAAYAEESKLLNLAKQMQSFKATGEVYKLVRAQAPKLPDVEVDLIVMPEEDELTKLKMEKKIFPRSCYYDKLEMLIENARKEAPQDAESVQIDVAVAGGSGTLHRFVHSLFLAHKNNIFKTKPVVDLRVYLLPLGINNYLSSWLEKYDGWYSRHVFYPLLCKIPVLPHLFSFNRTTADDFFDKRSGRSYSSARKSSLFVPHMKLSKRDLVKTTEYKPNKKVKTPHKFMRSLLNDYFIDGNVSYPVHIYNTQCLTNEVIIIPSGTQDAQKSKSTKTKEFISLSFCQRLDIGILAEAHLFQRENKIEASSIEEILDNKQFKFTGTPLTVSYIPMDPTGEENRAAEIQEPAKTYNSISIQSCSLFGDRGSLVAPSQPWLEVFVEETGSKKKKKMRDCDVGTNYHVGSVTIESSTFQQFSVLMDGELHGPFHKVIISVPQQTFKLQTFNNVDIY</sequence>
<comment type="caution">
    <text evidence="2">The sequence shown here is derived from an EMBL/GenBank/DDBJ whole genome shotgun (WGS) entry which is preliminary data.</text>
</comment>
<feature type="compositionally biased region" description="Polar residues" evidence="1">
    <location>
        <begin position="117"/>
        <end position="134"/>
    </location>
</feature>
<proteinExistence type="predicted"/>
<dbReference type="EMBL" id="PYSW02000012">
    <property type="protein sequence ID" value="KAG2387857.1"/>
    <property type="molecule type" value="Genomic_DNA"/>
</dbReference>
<dbReference type="Proteomes" id="UP000816034">
    <property type="component" value="Unassembled WGS sequence"/>
</dbReference>
<evidence type="ECO:0000313" key="3">
    <source>
        <dbReference type="Proteomes" id="UP000816034"/>
    </source>
</evidence>
<gene>
    <name evidence="2" type="ORF">C9374_001451</name>
</gene>
<evidence type="ECO:0000313" key="2">
    <source>
        <dbReference type="EMBL" id="KAG2387857.1"/>
    </source>
</evidence>
<keyword evidence="3" id="KW-1185">Reference proteome</keyword>
<evidence type="ECO:0000256" key="1">
    <source>
        <dbReference type="SAM" id="MobiDB-lite"/>
    </source>
</evidence>
<organism evidence="2 3">
    <name type="scientific">Naegleria lovaniensis</name>
    <name type="common">Amoeba</name>
    <dbReference type="NCBI Taxonomy" id="51637"/>
    <lineage>
        <taxon>Eukaryota</taxon>
        <taxon>Discoba</taxon>
        <taxon>Heterolobosea</taxon>
        <taxon>Tetramitia</taxon>
        <taxon>Eutetramitia</taxon>
        <taxon>Vahlkampfiidae</taxon>
        <taxon>Naegleria</taxon>
    </lineage>
</organism>
<feature type="region of interest" description="Disordered" evidence="1">
    <location>
        <begin position="117"/>
        <end position="139"/>
    </location>
</feature>
<protein>
    <submittedName>
        <fullName evidence="2">Uncharacterized protein</fullName>
    </submittedName>
</protein>
<name>A0AA88GVN2_NAELO</name>
<dbReference type="AlphaFoldDB" id="A0AA88GVN2"/>
<accession>A0AA88GVN2</accession>